<sequence length="189" mass="21207">MLINEDGYFVAIQPAIYPPYILVMTTEKIPKSMADKFAAITALTDSFCEQHLNDEYRSIIHRVLGALARKRPSPLLKGRDNVWAAAAVHAVGRTNFLDDPSQSPHCKPKVIYEFFGIAESTGQNKSKEIRDSLNMGPMSPDWTLPSRLADNPMVWMLRVNGLIVDIRHESLELQQAAYEQGLIPFIPGK</sequence>
<evidence type="ECO:0000313" key="3">
    <source>
        <dbReference type="Proteomes" id="UP001524499"/>
    </source>
</evidence>
<name>A0ABT1TI40_9GAMM</name>
<dbReference type="EMBL" id="JANIBJ010000024">
    <property type="protein sequence ID" value="MCQ8105125.1"/>
    <property type="molecule type" value="Genomic_DNA"/>
</dbReference>
<organism evidence="2 3">
    <name type="scientific">Methylomonas subterranea</name>
    <dbReference type="NCBI Taxonomy" id="2952225"/>
    <lineage>
        <taxon>Bacteria</taxon>
        <taxon>Pseudomonadati</taxon>
        <taxon>Pseudomonadota</taxon>
        <taxon>Gammaproteobacteria</taxon>
        <taxon>Methylococcales</taxon>
        <taxon>Methylococcaceae</taxon>
        <taxon>Methylomonas</taxon>
    </lineage>
</organism>
<dbReference type="Proteomes" id="UP001524499">
    <property type="component" value="Unassembled WGS sequence"/>
</dbReference>
<dbReference type="RefSeq" id="WP_256603008.1">
    <property type="nucleotide sequence ID" value="NZ_JANIBJ010000024.1"/>
</dbReference>
<keyword evidence="3" id="KW-1185">Reference proteome</keyword>
<dbReference type="Pfam" id="PF19935">
    <property type="entry name" value="DUF6398"/>
    <property type="match status" value="1"/>
</dbReference>
<gene>
    <name evidence="2" type="ORF">NP590_13500</name>
</gene>
<accession>A0ABT1TI40</accession>
<reference evidence="2 3" key="1">
    <citation type="submission" date="2022-07" db="EMBL/GenBank/DDBJ databases">
        <title>Methylomonas rivi sp. nov., Methylomonas rosea sp. nov., Methylomonas aureus sp. nov. and Methylomonas subterranea sp. nov., four novel methanotrophs isolated from a freshwater creek and the deep terrestrial subsurface.</title>
        <authorList>
            <person name="Abin C."/>
            <person name="Sankaranarayanan K."/>
            <person name="Garner C."/>
            <person name="Sindelar R."/>
            <person name="Kotary K."/>
            <person name="Garner R."/>
            <person name="Barclay S."/>
            <person name="Lawson P."/>
            <person name="Krumholz L."/>
        </authorList>
    </citation>
    <scope>NUCLEOTIDE SEQUENCE [LARGE SCALE GENOMIC DNA]</scope>
    <source>
        <strain evidence="2 3">SURF-2</strain>
    </source>
</reference>
<feature type="domain" description="DUF6398" evidence="1">
    <location>
        <begin position="39"/>
        <end position="144"/>
    </location>
</feature>
<proteinExistence type="predicted"/>
<dbReference type="InterPro" id="IPR045651">
    <property type="entry name" value="DUF6398"/>
</dbReference>
<comment type="caution">
    <text evidence="2">The sequence shown here is derived from an EMBL/GenBank/DDBJ whole genome shotgun (WGS) entry which is preliminary data.</text>
</comment>
<protein>
    <submittedName>
        <fullName evidence="2">DUF6398 domain-containing protein</fullName>
    </submittedName>
</protein>
<evidence type="ECO:0000259" key="1">
    <source>
        <dbReference type="Pfam" id="PF19935"/>
    </source>
</evidence>
<evidence type="ECO:0000313" key="2">
    <source>
        <dbReference type="EMBL" id="MCQ8105125.1"/>
    </source>
</evidence>